<dbReference type="Proteomes" id="UP000887116">
    <property type="component" value="Unassembled WGS sequence"/>
</dbReference>
<organism evidence="1 2">
    <name type="scientific">Trichonephila clavata</name>
    <name type="common">Joro spider</name>
    <name type="synonym">Nephila clavata</name>
    <dbReference type="NCBI Taxonomy" id="2740835"/>
    <lineage>
        <taxon>Eukaryota</taxon>
        <taxon>Metazoa</taxon>
        <taxon>Ecdysozoa</taxon>
        <taxon>Arthropoda</taxon>
        <taxon>Chelicerata</taxon>
        <taxon>Arachnida</taxon>
        <taxon>Araneae</taxon>
        <taxon>Araneomorphae</taxon>
        <taxon>Entelegynae</taxon>
        <taxon>Araneoidea</taxon>
        <taxon>Nephilidae</taxon>
        <taxon>Trichonephila</taxon>
    </lineage>
</organism>
<proteinExistence type="predicted"/>
<accession>A0A8X6KB16</accession>
<gene>
    <name evidence="1" type="ORF">TNCT_341771</name>
</gene>
<keyword evidence="2" id="KW-1185">Reference proteome</keyword>
<name>A0A8X6KB16_TRICU</name>
<dbReference type="AlphaFoldDB" id="A0A8X6KB16"/>
<reference evidence="1" key="1">
    <citation type="submission" date="2020-07" db="EMBL/GenBank/DDBJ databases">
        <title>Multicomponent nature underlies the extraordinary mechanical properties of spider dragline silk.</title>
        <authorList>
            <person name="Kono N."/>
            <person name="Nakamura H."/>
            <person name="Mori M."/>
            <person name="Yoshida Y."/>
            <person name="Ohtoshi R."/>
            <person name="Malay A.D."/>
            <person name="Moran D.A.P."/>
            <person name="Tomita M."/>
            <person name="Numata K."/>
            <person name="Arakawa K."/>
        </authorList>
    </citation>
    <scope>NUCLEOTIDE SEQUENCE</scope>
</reference>
<evidence type="ECO:0000313" key="1">
    <source>
        <dbReference type="EMBL" id="GFQ66513.1"/>
    </source>
</evidence>
<evidence type="ECO:0000313" key="2">
    <source>
        <dbReference type="Proteomes" id="UP000887116"/>
    </source>
</evidence>
<feature type="non-terminal residue" evidence="1">
    <location>
        <position position="23"/>
    </location>
</feature>
<comment type="caution">
    <text evidence="1">The sequence shown here is derived from an EMBL/GenBank/DDBJ whole genome shotgun (WGS) entry which is preliminary data.</text>
</comment>
<protein>
    <submittedName>
        <fullName evidence="1">Uncharacterized protein</fullName>
    </submittedName>
</protein>
<dbReference type="EMBL" id="BMAO01020317">
    <property type="protein sequence ID" value="GFQ66513.1"/>
    <property type="molecule type" value="Genomic_DNA"/>
</dbReference>
<sequence>MADILARAAFSSMKNQWNLWMER</sequence>